<comment type="caution">
    <text evidence="1">The sequence shown here is derived from an EMBL/GenBank/DDBJ whole genome shotgun (WGS) entry which is preliminary data.</text>
</comment>
<accession>A0ABT9JE61</accession>
<name>A0ABT9JE61_9RHOB</name>
<sequence>MTHLEMLIRKYREDELFRRLTVGSPTWSEMVAEAIMKDRTGVDHRMTSHGSASIDLVAADGRHVQVKTVGTRGSLAAIRRGRDTAPEIMVIATFGDAPRFFLVPMEAFKERSAIYDYPHRDHYSWEISGSRIAKGVLDAYEITPSVDLRACIVAKGRATAP</sequence>
<organism evidence="1 2">
    <name type="scientific">Paracoccus spongiarum</name>
    <dbReference type="NCBI Taxonomy" id="3064387"/>
    <lineage>
        <taxon>Bacteria</taxon>
        <taxon>Pseudomonadati</taxon>
        <taxon>Pseudomonadota</taxon>
        <taxon>Alphaproteobacteria</taxon>
        <taxon>Rhodobacterales</taxon>
        <taxon>Paracoccaceae</taxon>
        <taxon>Paracoccus</taxon>
    </lineage>
</organism>
<keyword evidence="2" id="KW-1185">Reference proteome</keyword>
<proteinExistence type="predicted"/>
<evidence type="ECO:0000313" key="2">
    <source>
        <dbReference type="Proteomes" id="UP001224997"/>
    </source>
</evidence>
<gene>
    <name evidence="1" type="ORF">Q5Y72_13510</name>
</gene>
<evidence type="ECO:0008006" key="3">
    <source>
        <dbReference type="Google" id="ProtNLM"/>
    </source>
</evidence>
<evidence type="ECO:0000313" key="1">
    <source>
        <dbReference type="EMBL" id="MDP5308106.1"/>
    </source>
</evidence>
<dbReference type="RefSeq" id="WP_305963952.1">
    <property type="nucleotide sequence ID" value="NZ_JAVAMQ010000012.1"/>
</dbReference>
<protein>
    <recommendedName>
        <fullName evidence="3">PD(D/E)XK endonuclease domain-containing protein</fullName>
    </recommendedName>
</protein>
<dbReference type="EMBL" id="JAVAMQ010000012">
    <property type="protein sequence ID" value="MDP5308106.1"/>
    <property type="molecule type" value="Genomic_DNA"/>
</dbReference>
<reference evidence="1 2" key="1">
    <citation type="submission" date="2023-08" db="EMBL/GenBank/DDBJ databases">
        <authorList>
            <person name="Park J.-S."/>
        </authorList>
    </citation>
    <scope>NUCLEOTIDE SEQUENCE [LARGE SCALE GENOMIC DNA]</scope>
    <source>
        <strain evidence="1 2">2205BS29-5</strain>
    </source>
</reference>
<dbReference type="Proteomes" id="UP001224997">
    <property type="component" value="Unassembled WGS sequence"/>
</dbReference>